<feature type="binding site" evidence="17">
    <location>
        <position position="78"/>
    </location>
    <ligand>
        <name>Zn(2+)</name>
        <dbReference type="ChEBI" id="CHEBI:29105"/>
        <note>catalytic</note>
    </ligand>
</feature>
<feature type="binding site" evidence="16">
    <location>
        <position position="183"/>
    </location>
    <ligand>
        <name>substrate</name>
    </ligand>
</feature>
<dbReference type="Proteomes" id="UP000425178">
    <property type="component" value="Chromosome"/>
</dbReference>
<feature type="binding site" evidence="16">
    <location>
        <position position="153"/>
    </location>
    <ligand>
        <name>NADP(+)</name>
        <dbReference type="ChEBI" id="CHEBI:58349"/>
    </ligand>
</feature>
<comment type="similarity">
    <text evidence="5 14">In the C-terminal section; belongs to the HTP reductase family.</text>
</comment>
<evidence type="ECO:0000256" key="17">
    <source>
        <dbReference type="PIRSR" id="PIRSR006769-3"/>
    </source>
</evidence>
<comment type="pathway">
    <text evidence="2 14">Cofactor biosynthesis; riboflavin biosynthesis; 5-amino-6-(D-ribitylamino)uracil from GTP: step 2/4.</text>
</comment>
<comment type="pathway">
    <text evidence="3 14">Cofactor biosynthesis; riboflavin biosynthesis; 5-amino-6-(D-ribitylamino)uracil from GTP: step 3/4.</text>
</comment>
<evidence type="ECO:0000256" key="5">
    <source>
        <dbReference type="ARBA" id="ARBA00007417"/>
    </source>
</evidence>
<dbReference type="CDD" id="cd01284">
    <property type="entry name" value="Riboflavin_deaminase-reductase"/>
    <property type="match status" value="1"/>
</dbReference>
<keyword evidence="9 14" id="KW-0521">NADP</keyword>
<feature type="binding site" evidence="16">
    <location>
        <position position="195"/>
    </location>
    <ligand>
        <name>NADP(+)</name>
        <dbReference type="ChEBI" id="CHEBI:58349"/>
    </ligand>
</feature>
<dbReference type="KEGG" id="ccoe:CETAM_07070"/>
<dbReference type="Gene3D" id="3.40.430.10">
    <property type="entry name" value="Dihydrofolate Reductase, subunit A"/>
    <property type="match status" value="2"/>
</dbReference>
<evidence type="ECO:0000256" key="8">
    <source>
        <dbReference type="ARBA" id="ARBA00022833"/>
    </source>
</evidence>
<evidence type="ECO:0000259" key="18">
    <source>
        <dbReference type="PROSITE" id="PS51747"/>
    </source>
</evidence>
<dbReference type="GO" id="GO:0008835">
    <property type="term" value="F:diaminohydroxyphosphoribosylaminopyrimidine deaminase activity"/>
    <property type="evidence" value="ECO:0007669"/>
    <property type="project" value="UniProtKB-EC"/>
</dbReference>
<evidence type="ECO:0000313" key="19">
    <source>
        <dbReference type="EMBL" id="QGU04675.1"/>
    </source>
</evidence>
<feature type="binding site" evidence="16">
    <location>
        <position position="206"/>
    </location>
    <ligand>
        <name>substrate</name>
    </ligand>
</feature>
<feature type="binding site" evidence="16">
    <location>
        <position position="199"/>
    </location>
    <ligand>
        <name>NADP(+)</name>
        <dbReference type="ChEBI" id="CHEBI:58349"/>
    </ligand>
</feature>
<gene>
    <name evidence="19" type="primary">ribD</name>
    <name evidence="19" type="ORF">CETAM_07070</name>
</gene>
<dbReference type="InterPro" id="IPR050765">
    <property type="entry name" value="Riboflavin_Biosynth_HTPR"/>
</dbReference>
<evidence type="ECO:0000256" key="7">
    <source>
        <dbReference type="ARBA" id="ARBA00022723"/>
    </source>
</evidence>
<protein>
    <recommendedName>
        <fullName evidence="14">Riboflavin biosynthesis protein RibD</fullName>
    </recommendedName>
    <domain>
        <recommendedName>
            <fullName evidence="14">Diaminohydroxyphosphoribosylaminopyrimidine deaminase</fullName>
            <shortName evidence="14">DRAP deaminase</shortName>
            <ecNumber evidence="14">3.5.4.26</ecNumber>
        </recommendedName>
        <alternativeName>
            <fullName evidence="14">Riboflavin-specific deaminase</fullName>
        </alternativeName>
    </domain>
    <domain>
        <recommendedName>
            <fullName evidence="14">5-amino-6-(5-phosphoribosylamino)uracil reductase</fullName>
            <ecNumber evidence="14">1.1.1.193</ecNumber>
        </recommendedName>
        <alternativeName>
            <fullName evidence="14">HTP reductase</fullName>
        </alternativeName>
    </domain>
</protein>
<feature type="binding site" evidence="17">
    <location>
        <position position="87"/>
    </location>
    <ligand>
        <name>Zn(2+)</name>
        <dbReference type="ChEBI" id="CHEBI:29105"/>
        <note>catalytic</note>
    </ligand>
</feature>
<dbReference type="PROSITE" id="PS00903">
    <property type="entry name" value="CYT_DCMP_DEAMINASES_1"/>
    <property type="match status" value="1"/>
</dbReference>
<keyword evidence="7 14" id="KW-0479">Metal-binding</keyword>
<feature type="binding site" evidence="17">
    <location>
        <position position="53"/>
    </location>
    <ligand>
        <name>Zn(2+)</name>
        <dbReference type="ChEBI" id="CHEBI:29105"/>
        <note>catalytic</note>
    </ligand>
</feature>
<keyword evidence="8 14" id="KW-0862">Zinc</keyword>
<dbReference type="Gene3D" id="3.40.140.10">
    <property type="entry name" value="Cytidine Deaminase, domain 2"/>
    <property type="match status" value="1"/>
</dbReference>
<dbReference type="GO" id="GO:0008703">
    <property type="term" value="F:5-amino-6-(5-phosphoribosylamino)uracil reductase activity"/>
    <property type="evidence" value="ECO:0007669"/>
    <property type="project" value="UniProtKB-EC"/>
</dbReference>
<dbReference type="AlphaFoldDB" id="A0A6B8W028"/>
<evidence type="ECO:0000256" key="4">
    <source>
        <dbReference type="ARBA" id="ARBA00005259"/>
    </source>
</evidence>
<evidence type="ECO:0000256" key="2">
    <source>
        <dbReference type="ARBA" id="ARBA00004882"/>
    </source>
</evidence>
<evidence type="ECO:0000256" key="6">
    <source>
        <dbReference type="ARBA" id="ARBA00022619"/>
    </source>
</evidence>
<dbReference type="InterPro" id="IPR016192">
    <property type="entry name" value="APOBEC/CMP_deaminase_Zn-bd"/>
</dbReference>
<evidence type="ECO:0000256" key="11">
    <source>
        <dbReference type="ARBA" id="ARBA00023268"/>
    </source>
</evidence>
<evidence type="ECO:0000256" key="13">
    <source>
        <dbReference type="ARBA" id="ARBA00049886"/>
    </source>
</evidence>
<dbReference type="EC" id="1.1.1.193" evidence="14"/>
<keyword evidence="10 14" id="KW-0560">Oxidoreductase</keyword>
<dbReference type="InterPro" id="IPR016193">
    <property type="entry name" value="Cytidine_deaminase-like"/>
</dbReference>
<feature type="binding site" evidence="16">
    <location>
        <position position="169"/>
    </location>
    <ligand>
        <name>NADP(+)</name>
        <dbReference type="ChEBI" id="CHEBI:58349"/>
    </ligand>
</feature>
<dbReference type="InterPro" id="IPR002734">
    <property type="entry name" value="RibDG_C"/>
</dbReference>
<comment type="function">
    <text evidence="1 14">Converts 2,5-diamino-6-(ribosylamino)-4(3h)-pyrimidinone 5'-phosphate into 5-amino-6-(ribosylamino)-2,4(1h,3h)-pyrimidinedione 5'-phosphate.</text>
</comment>
<dbReference type="GO" id="GO:0009231">
    <property type="term" value="P:riboflavin biosynthetic process"/>
    <property type="evidence" value="ECO:0007669"/>
    <property type="project" value="UniProtKB-UniPathway"/>
</dbReference>
<comment type="cofactor">
    <cofactor evidence="14 17">
        <name>Zn(2+)</name>
        <dbReference type="ChEBI" id="CHEBI:29105"/>
    </cofactor>
    <text evidence="14 17">Binds 1 zinc ion.</text>
</comment>
<evidence type="ECO:0000256" key="9">
    <source>
        <dbReference type="ARBA" id="ARBA00022857"/>
    </source>
</evidence>
<accession>A0A6B8W028</accession>
<feature type="active site" description="Proton donor" evidence="15">
    <location>
        <position position="55"/>
    </location>
</feature>
<comment type="catalytic activity">
    <reaction evidence="13 14">
        <text>2,5-diamino-6-hydroxy-4-(5-phosphoribosylamino)-pyrimidine + H2O + H(+) = 5-amino-6-(5-phospho-D-ribosylamino)uracil + NH4(+)</text>
        <dbReference type="Rhea" id="RHEA:21868"/>
        <dbReference type="ChEBI" id="CHEBI:15377"/>
        <dbReference type="ChEBI" id="CHEBI:15378"/>
        <dbReference type="ChEBI" id="CHEBI:28938"/>
        <dbReference type="ChEBI" id="CHEBI:58453"/>
        <dbReference type="ChEBI" id="CHEBI:58614"/>
        <dbReference type="EC" id="3.5.4.26"/>
    </reaction>
</comment>
<dbReference type="EMBL" id="CP046453">
    <property type="protein sequence ID" value="QGU04675.1"/>
    <property type="molecule type" value="Genomic_DNA"/>
</dbReference>
<dbReference type="SUPFAM" id="SSF53927">
    <property type="entry name" value="Cytidine deaminase-like"/>
    <property type="match status" value="1"/>
</dbReference>
<dbReference type="NCBIfam" id="TIGR00326">
    <property type="entry name" value="eubact_ribD"/>
    <property type="match status" value="1"/>
</dbReference>
<dbReference type="Pfam" id="PF00383">
    <property type="entry name" value="dCMP_cyt_deam_1"/>
    <property type="match status" value="1"/>
</dbReference>
<name>A0A6B8W028_9CORY</name>
<dbReference type="EC" id="3.5.4.26" evidence="14"/>
<dbReference type="PIRSF" id="PIRSF006769">
    <property type="entry name" value="RibD"/>
    <property type="match status" value="1"/>
</dbReference>
<keyword evidence="20" id="KW-1185">Reference proteome</keyword>
<keyword evidence="11" id="KW-0511">Multifunctional enzyme</keyword>
<dbReference type="PANTHER" id="PTHR38011:SF7">
    <property type="entry name" value="2,5-DIAMINO-6-RIBOSYLAMINO-4(3H)-PYRIMIDINONE 5'-PHOSPHATE REDUCTASE"/>
    <property type="match status" value="1"/>
</dbReference>
<evidence type="ECO:0000256" key="3">
    <source>
        <dbReference type="ARBA" id="ARBA00004910"/>
    </source>
</evidence>
<feature type="binding site" evidence="16">
    <location>
        <position position="167"/>
    </location>
    <ligand>
        <name>substrate</name>
    </ligand>
</feature>
<dbReference type="InterPro" id="IPR024072">
    <property type="entry name" value="DHFR-like_dom_sf"/>
</dbReference>
<dbReference type="SUPFAM" id="SSF53597">
    <property type="entry name" value="Dihydrofolate reductase-like"/>
    <property type="match status" value="1"/>
</dbReference>
<dbReference type="Pfam" id="PF01872">
    <property type="entry name" value="RibD_C"/>
    <property type="match status" value="1"/>
</dbReference>
<dbReference type="GO" id="GO:0008270">
    <property type="term" value="F:zinc ion binding"/>
    <property type="evidence" value="ECO:0007669"/>
    <property type="project" value="InterPro"/>
</dbReference>
<feature type="binding site" evidence="16">
    <location>
        <begin position="264"/>
        <end position="270"/>
    </location>
    <ligand>
        <name>NADP(+)</name>
        <dbReference type="ChEBI" id="CHEBI:58349"/>
    </ligand>
</feature>
<dbReference type="RefSeq" id="WP_156228207.1">
    <property type="nucleotide sequence ID" value="NZ_CP046453.1"/>
</dbReference>
<sequence>MEYSIEPALGAAIAAGESVRGTTSPNPPVGAAILDRQGNLVGTGATEPAGEAHAEIVALREAGDLAEGGTAVVTLEPCNHTGLTGPCAQALVAAGIEFVYYCHADPNPKAEGGADYLRQQGVGVERIDRDVDTLRPWLTAVRRNRPHVTLKFAQTLDGFTAALDGTSRWITGDEARRHVHRDRTKRDAVIIGTGTAIADNPSLTARDGDVELPNQPRRVVIGGRSLTGHARNLHHLGFEQYRGIPDALWRLWDEGARDVLVEGGAHLASGFMESGTVDAIQAYIAPTLLGQGRSVLTEAIGLTLADAATFDLQNITRLGNDVLLELTRKD</sequence>
<feature type="binding site" evidence="16">
    <location>
        <position position="203"/>
    </location>
    <ligand>
        <name>substrate</name>
    </ligand>
</feature>
<feature type="domain" description="CMP/dCMP-type deaminase" evidence="18">
    <location>
        <begin position="3"/>
        <end position="125"/>
    </location>
</feature>
<evidence type="ECO:0000256" key="10">
    <source>
        <dbReference type="ARBA" id="ARBA00023002"/>
    </source>
</evidence>
<organism evidence="19 20">
    <name type="scientific">Corynebacterium comes</name>
    <dbReference type="NCBI Taxonomy" id="2675218"/>
    <lineage>
        <taxon>Bacteria</taxon>
        <taxon>Bacillati</taxon>
        <taxon>Actinomycetota</taxon>
        <taxon>Actinomycetes</taxon>
        <taxon>Mycobacteriales</taxon>
        <taxon>Corynebacteriaceae</taxon>
        <taxon>Corynebacterium</taxon>
    </lineage>
</organism>
<dbReference type="InterPro" id="IPR002125">
    <property type="entry name" value="CMP_dCMP_dom"/>
</dbReference>
<comment type="similarity">
    <text evidence="4 14">In the N-terminal section; belongs to the cytidine and deoxycytidylate deaminase family.</text>
</comment>
<keyword evidence="6 14" id="KW-0686">Riboflavin biosynthesis</keyword>
<keyword evidence="14" id="KW-0378">Hydrolase</keyword>
<evidence type="ECO:0000313" key="20">
    <source>
        <dbReference type="Proteomes" id="UP000425178"/>
    </source>
</evidence>
<evidence type="ECO:0000256" key="16">
    <source>
        <dbReference type="PIRSR" id="PIRSR006769-2"/>
    </source>
</evidence>
<dbReference type="PANTHER" id="PTHR38011">
    <property type="entry name" value="DIHYDROFOLATE REDUCTASE FAMILY PROTEIN (AFU_ORTHOLOGUE AFUA_8G06820)"/>
    <property type="match status" value="1"/>
</dbReference>
<proteinExistence type="inferred from homology"/>
<comment type="catalytic activity">
    <reaction evidence="12 14">
        <text>5-amino-6-(5-phospho-D-ribitylamino)uracil + NADP(+) = 5-amino-6-(5-phospho-D-ribosylamino)uracil + NADPH + H(+)</text>
        <dbReference type="Rhea" id="RHEA:17845"/>
        <dbReference type="ChEBI" id="CHEBI:15378"/>
        <dbReference type="ChEBI" id="CHEBI:57783"/>
        <dbReference type="ChEBI" id="CHEBI:58349"/>
        <dbReference type="ChEBI" id="CHEBI:58421"/>
        <dbReference type="ChEBI" id="CHEBI:58453"/>
        <dbReference type="EC" id="1.1.1.193"/>
    </reaction>
</comment>
<reference evidence="19 20" key="1">
    <citation type="journal article" date="2021" name="Int. J. Syst. Evol. Microbiol.">
        <title>Classification of three corynebacterial strains isolated from a small paddock in North Rhine-Westphalia: proposal of &lt;i&gt;Corynebacterium kalinowskii&lt;/i&gt; sp. nov., &lt;i&gt;Corynebacterium comes&lt;/i&gt; sp. nov. and &lt;i&gt;Corynebacterium occultum&lt;/i&gt; sp. nov.</title>
        <authorList>
            <person name="Schaffert L."/>
            <person name="Ruwe M."/>
            <person name="Milse J."/>
            <person name="Hanuschka K."/>
            <person name="Ortseifen V."/>
            <person name="Droste J."/>
            <person name="Brandt D."/>
            <person name="Schl L."/>
            <person name="Kutter Y."/>
            <person name="Vinke S."/>
            <person name="Vieh P."/>
            <person name="Jacob L."/>
            <person name="L N.C."/>
            <person name="Schulte-Berndt E."/>
            <person name="Hain C."/>
            <person name="Linder M."/>
            <person name="Schmidt P."/>
            <person name="Wollenschl L."/>
            <person name="Luttermann T."/>
            <person name="Thieme E."/>
            <person name="Hassa J."/>
            <person name="Haak M."/>
            <person name="Wittchen M."/>
            <person name="Mentz A."/>
            <person name="Persicke M."/>
            <person name="Busche T."/>
            <person name="R C."/>
        </authorList>
    </citation>
    <scope>NUCLEOTIDE SEQUENCE [LARGE SCALE GENOMIC DNA]</scope>
    <source>
        <strain evidence="19 20">2019</strain>
    </source>
</reference>
<evidence type="ECO:0000256" key="1">
    <source>
        <dbReference type="ARBA" id="ARBA00002151"/>
    </source>
</evidence>
<dbReference type="UniPathway" id="UPA00275">
    <property type="reaction ID" value="UER00401"/>
</dbReference>
<evidence type="ECO:0000256" key="15">
    <source>
        <dbReference type="PIRSR" id="PIRSR006769-1"/>
    </source>
</evidence>
<feature type="binding site" evidence="16">
    <location>
        <position position="262"/>
    </location>
    <ligand>
        <name>substrate</name>
    </ligand>
</feature>
<dbReference type="PROSITE" id="PS51747">
    <property type="entry name" value="CYT_DCMP_DEAMINASES_2"/>
    <property type="match status" value="1"/>
</dbReference>
<dbReference type="InterPro" id="IPR004794">
    <property type="entry name" value="Eubact_RibD"/>
</dbReference>
<evidence type="ECO:0000256" key="14">
    <source>
        <dbReference type="PIRNR" id="PIRNR006769"/>
    </source>
</evidence>
<evidence type="ECO:0000256" key="12">
    <source>
        <dbReference type="ARBA" id="ARBA00049861"/>
    </source>
</evidence>